<dbReference type="GO" id="GO:0003676">
    <property type="term" value="F:nucleic acid binding"/>
    <property type="evidence" value="ECO:0007669"/>
    <property type="project" value="InterPro"/>
</dbReference>
<dbReference type="InterPro" id="IPR041370">
    <property type="entry name" value="Mlase_EEF1AKMT1/ZCCHC4"/>
</dbReference>
<dbReference type="GO" id="GO:0005737">
    <property type="term" value="C:cytoplasm"/>
    <property type="evidence" value="ECO:0007669"/>
    <property type="project" value="UniProtKB-SubCell"/>
</dbReference>
<dbReference type="SUPFAM" id="SSF53335">
    <property type="entry name" value="S-adenosyl-L-methionine-dependent methyltransferases"/>
    <property type="match status" value="1"/>
</dbReference>
<dbReference type="Proteomes" id="UP000002630">
    <property type="component" value="Linkage Group LG01"/>
</dbReference>
<keyword evidence="6" id="KW-1185">Reference proteome</keyword>
<comment type="subcellular location">
    <subcellularLocation>
        <location evidence="1">Cytoplasm</location>
    </subcellularLocation>
</comment>
<dbReference type="GO" id="GO:0032259">
    <property type="term" value="P:methylation"/>
    <property type="evidence" value="ECO:0007669"/>
    <property type="project" value="UniProtKB-KW"/>
</dbReference>
<protein>
    <submittedName>
        <fullName evidence="5">Uncharacterized protein</fullName>
    </submittedName>
</protein>
<dbReference type="EMBL" id="FN649726">
    <property type="protein sequence ID" value="CBN76459.1"/>
    <property type="molecule type" value="Genomic_DNA"/>
</dbReference>
<evidence type="ECO:0000313" key="5">
    <source>
        <dbReference type="EMBL" id="CBN76459.1"/>
    </source>
</evidence>
<evidence type="ECO:0000256" key="2">
    <source>
        <dbReference type="ARBA" id="ARBA00022490"/>
    </source>
</evidence>
<reference evidence="5 6" key="1">
    <citation type="journal article" date="2010" name="Nature">
        <title>The Ectocarpus genome and the independent evolution of multicellularity in brown algae.</title>
        <authorList>
            <person name="Cock J.M."/>
            <person name="Sterck L."/>
            <person name="Rouze P."/>
            <person name="Scornet D."/>
            <person name="Allen A.E."/>
            <person name="Amoutzias G."/>
            <person name="Anthouard V."/>
            <person name="Artiguenave F."/>
            <person name="Aury J.M."/>
            <person name="Badger J.H."/>
            <person name="Beszteri B."/>
            <person name="Billiau K."/>
            <person name="Bonnet E."/>
            <person name="Bothwell J.H."/>
            <person name="Bowler C."/>
            <person name="Boyen C."/>
            <person name="Brownlee C."/>
            <person name="Carrano C.J."/>
            <person name="Charrier B."/>
            <person name="Cho G.Y."/>
            <person name="Coelho S.M."/>
            <person name="Collen J."/>
            <person name="Corre E."/>
            <person name="Da Silva C."/>
            <person name="Delage L."/>
            <person name="Delaroque N."/>
            <person name="Dittami S.M."/>
            <person name="Doulbeau S."/>
            <person name="Elias M."/>
            <person name="Farnham G."/>
            <person name="Gachon C.M."/>
            <person name="Gschloessl B."/>
            <person name="Heesch S."/>
            <person name="Jabbari K."/>
            <person name="Jubin C."/>
            <person name="Kawai H."/>
            <person name="Kimura K."/>
            <person name="Kloareg B."/>
            <person name="Kupper F.C."/>
            <person name="Lang D."/>
            <person name="Le Bail A."/>
            <person name="Leblanc C."/>
            <person name="Lerouge P."/>
            <person name="Lohr M."/>
            <person name="Lopez P.J."/>
            <person name="Martens C."/>
            <person name="Maumus F."/>
            <person name="Michel G."/>
            <person name="Miranda-Saavedra D."/>
            <person name="Morales J."/>
            <person name="Moreau H."/>
            <person name="Motomura T."/>
            <person name="Nagasato C."/>
            <person name="Napoli C.A."/>
            <person name="Nelson D.R."/>
            <person name="Nyvall-Collen P."/>
            <person name="Peters A.F."/>
            <person name="Pommier C."/>
            <person name="Potin P."/>
            <person name="Poulain J."/>
            <person name="Quesneville H."/>
            <person name="Read B."/>
            <person name="Rensing S.A."/>
            <person name="Ritter A."/>
            <person name="Rousvoal S."/>
            <person name="Samanta M."/>
            <person name="Samson G."/>
            <person name="Schroeder D.C."/>
            <person name="Segurens B."/>
            <person name="Strittmatter M."/>
            <person name="Tonon T."/>
            <person name="Tregear J.W."/>
            <person name="Valentin K."/>
            <person name="von Dassow P."/>
            <person name="Yamagishi T."/>
            <person name="Van de Peer Y."/>
            <person name="Wincker P."/>
        </authorList>
    </citation>
    <scope>NUCLEOTIDE SEQUENCE [LARGE SCALE GENOMIC DNA]</scope>
    <source>
        <strain evidence="6">Ec32 / CCAP1310/4</strain>
    </source>
</reference>
<evidence type="ECO:0000256" key="4">
    <source>
        <dbReference type="ARBA" id="ARBA00022679"/>
    </source>
</evidence>
<gene>
    <name evidence="5" type="primary">Adenine-specific</name>
    <name evidence="5" type="ORF">Esi_0000_0039</name>
</gene>
<name>D8LAV0_ECTSI</name>
<keyword evidence="4" id="KW-0808">Transferase</keyword>
<dbReference type="OMA" id="TIYIFEY"/>
<dbReference type="GO" id="GO:0016279">
    <property type="term" value="F:protein-lysine N-methyltransferase activity"/>
    <property type="evidence" value="ECO:0007669"/>
    <property type="project" value="InterPro"/>
</dbReference>
<dbReference type="STRING" id="2880.D8LAV0"/>
<dbReference type="AlphaFoldDB" id="D8LAV0"/>
<organism evidence="5 6">
    <name type="scientific">Ectocarpus siliculosus</name>
    <name type="common">Brown alga</name>
    <name type="synonym">Conferva siliculosa</name>
    <dbReference type="NCBI Taxonomy" id="2880"/>
    <lineage>
        <taxon>Eukaryota</taxon>
        <taxon>Sar</taxon>
        <taxon>Stramenopiles</taxon>
        <taxon>Ochrophyta</taxon>
        <taxon>PX clade</taxon>
        <taxon>Phaeophyceae</taxon>
        <taxon>Ectocarpales</taxon>
        <taxon>Ectocarpaceae</taxon>
        <taxon>Ectocarpus</taxon>
    </lineage>
</organism>
<evidence type="ECO:0000256" key="3">
    <source>
        <dbReference type="ARBA" id="ARBA00022603"/>
    </source>
</evidence>
<dbReference type="eggNOG" id="KOG3350">
    <property type="taxonomic scope" value="Eukaryota"/>
</dbReference>
<dbReference type="InterPro" id="IPR019369">
    <property type="entry name" value="Efm5/EEF1AKMT1"/>
</dbReference>
<dbReference type="InterPro" id="IPR002052">
    <property type="entry name" value="DNA_methylase_N6_adenine_CS"/>
</dbReference>
<dbReference type="PROSITE" id="PS00092">
    <property type="entry name" value="N6_MTASE"/>
    <property type="match status" value="1"/>
</dbReference>
<dbReference type="InParanoid" id="D8LAV0"/>
<dbReference type="OrthoDB" id="206354at2759"/>
<proteinExistence type="predicted"/>
<dbReference type="InterPro" id="IPR029063">
    <property type="entry name" value="SAM-dependent_MTases_sf"/>
</dbReference>
<accession>D8LAV0</accession>
<evidence type="ECO:0000313" key="6">
    <source>
        <dbReference type="Proteomes" id="UP000002630"/>
    </source>
</evidence>
<keyword evidence="3" id="KW-0489">Methyltransferase</keyword>
<dbReference type="PANTHER" id="PTHR13200">
    <property type="entry name" value="EEF1A LYSINE METHYLTRANSFERASE 1"/>
    <property type="match status" value="1"/>
</dbReference>
<keyword evidence="2" id="KW-0963">Cytoplasm</keyword>
<dbReference type="PANTHER" id="PTHR13200:SF1">
    <property type="entry name" value="NUCLEIC ACID BINDING PROTEIN"/>
    <property type="match status" value="1"/>
</dbReference>
<evidence type="ECO:0000256" key="1">
    <source>
        <dbReference type="ARBA" id="ARBA00004496"/>
    </source>
</evidence>
<dbReference type="Pfam" id="PF10237">
    <property type="entry name" value="N6-adenineMlase"/>
    <property type="match status" value="1"/>
</dbReference>
<dbReference type="EMBL" id="FN647682">
    <property type="protein sequence ID" value="CBN76459.1"/>
    <property type="molecule type" value="Genomic_DNA"/>
</dbReference>
<sequence length="190" mass="21317">MAELGGKRNRFLMKNPENGDLNQYWYSKATIDAIVAEVGEFGSGGTAFLSTPSIYFSLDRDLRAKCKVFDLDTKWAKDPGFVLYDYTKPQDIPETLRGTFDMVVVDPPFVTRQVWESYTAATKLLLRPGGARLVLCSTILENAPFMEELLGASPCEFKPSIPNLVYQYSLYVNYDSKRLASCNPEIPSEA</sequence>